<evidence type="ECO:0000313" key="3">
    <source>
        <dbReference type="EMBL" id="GET06227.1"/>
    </source>
</evidence>
<evidence type="ECO:0000256" key="1">
    <source>
        <dbReference type="ARBA" id="ARBA00006539"/>
    </source>
</evidence>
<protein>
    <recommendedName>
        <fullName evidence="5">ISLre2 family transposase</fullName>
    </recommendedName>
</protein>
<comment type="similarity">
    <text evidence="1">Belongs to the UPF0236 family.</text>
</comment>
<dbReference type="RefSeq" id="WP_172576496.1">
    <property type="nucleotide sequence ID" value="NZ_BLAM01000126.1"/>
</dbReference>
<dbReference type="Pfam" id="PF06782">
    <property type="entry name" value="UPF0236"/>
    <property type="match status" value="1"/>
</dbReference>
<gene>
    <name evidence="4" type="ORF">SY111_01110</name>
    <name evidence="3" type="ORF">SY212_12570</name>
</gene>
<organism evidence="4">
    <name type="scientific">Ligilactobacillus agilis</name>
    <dbReference type="NCBI Taxonomy" id="1601"/>
    <lineage>
        <taxon>Bacteria</taxon>
        <taxon>Bacillati</taxon>
        <taxon>Bacillota</taxon>
        <taxon>Bacilli</taxon>
        <taxon>Lactobacillales</taxon>
        <taxon>Lactobacillaceae</taxon>
        <taxon>Ligilactobacillus</taxon>
    </lineage>
</organism>
<dbReference type="EMBL" id="BLAN01000004">
    <property type="protein sequence ID" value="GET07487.1"/>
    <property type="molecule type" value="Genomic_DNA"/>
</dbReference>
<accession>A0A6F9XQL4</accession>
<dbReference type="AlphaFoldDB" id="A0A6F9XQL4"/>
<name>A0A6F9XQL4_9LACO</name>
<dbReference type="EMBL" id="BLAM01000126">
    <property type="protein sequence ID" value="GET06227.1"/>
    <property type="molecule type" value="Genomic_DNA"/>
</dbReference>
<feature type="compositionally biased region" description="Basic and acidic residues" evidence="2">
    <location>
        <begin position="460"/>
        <end position="470"/>
    </location>
</feature>
<dbReference type="Proteomes" id="UP000494178">
    <property type="component" value="Unassembled WGS sequence"/>
</dbReference>
<dbReference type="Proteomes" id="UP000494265">
    <property type="component" value="Unassembled WGS sequence"/>
</dbReference>
<evidence type="ECO:0000256" key="2">
    <source>
        <dbReference type="SAM" id="MobiDB-lite"/>
    </source>
</evidence>
<evidence type="ECO:0008006" key="5">
    <source>
        <dbReference type="Google" id="ProtNLM"/>
    </source>
</evidence>
<proteinExistence type="inferred from homology"/>
<comment type="caution">
    <text evidence="4">The sequence shown here is derived from an EMBL/GenBank/DDBJ whole genome shotgun (WGS) entry which is preliminary data.</text>
</comment>
<dbReference type="InterPro" id="IPR009620">
    <property type="entry name" value="UPF0236"/>
</dbReference>
<feature type="region of interest" description="Disordered" evidence="2">
    <location>
        <begin position="443"/>
        <end position="470"/>
    </location>
</feature>
<evidence type="ECO:0000313" key="4">
    <source>
        <dbReference type="EMBL" id="GET07487.1"/>
    </source>
</evidence>
<sequence>MRHNDIQDKLRELFNESESGLEFEEKVRNFFQDLYCRELGYFFEWLDAQWLSDCLNKGYHVERRDERSIQTLLGVVTYKRRLYRDKKKEWHYHLDERLDFEKGKRYSPLVVKLVSQVASKATYRQTEFILAKLTPVTVSATGIRKMVLHVSENLKNHDEYQEYGLTENKNRIVPVLFVEGDAVAIKQQDASLRYLHRFQVHEGYKGFGKVKRCCNLKEFTSFSRDRAYQGIFSYLRTEYTLEESIILANSDGGPGYQASVFEELCLGAKRVEFFLDKYHANRKILDNTSDRELAKKLIKAVINYNWDRVKAIEDTLESNLVLDEENNEVELKKLRRLKRYLKRNWKYLKPWSLRDLPLPKGGLGTVESHHRPYSYRMKKQGRSWGKEGEEAMVSIITAQQNHTYDKLQSKNWAKEIEDLDKKVIKTEVKYDKINVNNRTEAIKQGNIPNDGPASSNFGRFKKELRGRNNL</sequence>
<reference evidence="3" key="2">
    <citation type="submission" date="2019-10" db="EMBL/GenBank/DDBJ databases">
        <title>Lactobacillus agilis SY212 Whole Genome Sequencing Project.</title>
        <authorList>
            <person name="Suzuki S."/>
            <person name="Endo A."/>
            <person name="Maeno S."/>
            <person name="Shiwa Y."/>
            <person name="Matsutani M."/>
            <person name="Kajikawa A."/>
        </authorList>
    </citation>
    <scope>NUCLEOTIDE SEQUENCE</scope>
    <source>
        <strain evidence="3">SY212</strain>
    </source>
</reference>
<dbReference type="NCBIfam" id="NF033529">
    <property type="entry name" value="transpos_ISLre2"/>
    <property type="match status" value="1"/>
</dbReference>
<reference evidence="4" key="1">
    <citation type="submission" date="2019-10" db="EMBL/GenBank/DDBJ databases">
        <title>Lactobacillus agilis SY111 Whole Genome Sequencing Project.</title>
        <authorList>
            <person name="Suzuki S."/>
            <person name="Endo A."/>
            <person name="Maeno S."/>
            <person name="Shiwa Y."/>
            <person name="Matsutani M."/>
            <person name="Kajikawa A."/>
        </authorList>
    </citation>
    <scope>NUCLEOTIDE SEQUENCE</scope>
    <source>
        <strain evidence="4">SY111</strain>
    </source>
</reference>